<dbReference type="Pfam" id="PF08281">
    <property type="entry name" value="Sigma70_r4_2"/>
    <property type="match status" value="1"/>
</dbReference>
<name>A0ABD6FH43_9PSEU</name>
<dbReference type="NCBIfam" id="TIGR02937">
    <property type="entry name" value="sigma70-ECF"/>
    <property type="match status" value="1"/>
</dbReference>
<evidence type="ECO:0000259" key="5">
    <source>
        <dbReference type="Pfam" id="PF04542"/>
    </source>
</evidence>
<evidence type="ECO:0000256" key="1">
    <source>
        <dbReference type="ARBA" id="ARBA00010641"/>
    </source>
</evidence>
<dbReference type="InterPro" id="IPR052704">
    <property type="entry name" value="ECF_Sigma-70_Domain"/>
</dbReference>
<dbReference type="PANTHER" id="PTHR30173">
    <property type="entry name" value="SIGMA 19 FACTOR"/>
    <property type="match status" value="1"/>
</dbReference>
<dbReference type="InterPro" id="IPR036388">
    <property type="entry name" value="WH-like_DNA-bd_sf"/>
</dbReference>
<dbReference type="EMBL" id="QGUI02000185">
    <property type="protein sequence ID" value="MFO7193257.1"/>
    <property type="molecule type" value="Genomic_DNA"/>
</dbReference>
<dbReference type="Gene3D" id="1.10.1740.10">
    <property type="match status" value="1"/>
</dbReference>
<comment type="similarity">
    <text evidence="1">Belongs to the sigma-70 factor family. ECF subfamily.</text>
</comment>
<keyword evidence="2" id="KW-0805">Transcription regulation</keyword>
<comment type="caution">
    <text evidence="7">The sequence shown here is derived from an EMBL/GenBank/DDBJ whole genome shotgun (WGS) entry which is preliminary data.</text>
</comment>
<reference evidence="7 8" key="1">
    <citation type="journal article" date="2021" name="BMC Genomics">
        <title>Genome-resolved metagenome and metatranscriptome analyses of thermophilic composting reveal key bacterial players and their metabolic interactions.</title>
        <authorList>
            <person name="Braga L.P.P."/>
            <person name="Pereira R.V."/>
            <person name="Martins L.F."/>
            <person name="Moura L.M.S."/>
            <person name="Sanchez F.B."/>
            <person name="Patane J.S.L."/>
            <person name="da Silva A.M."/>
            <person name="Setubal J.C."/>
        </authorList>
    </citation>
    <scope>NUCLEOTIDE SEQUENCE [LARGE SCALE GENOMIC DNA]</scope>
    <source>
        <strain evidence="7">ZC4RG45</strain>
    </source>
</reference>
<evidence type="ECO:0000313" key="7">
    <source>
        <dbReference type="EMBL" id="MFO7193257.1"/>
    </source>
</evidence>
<keyword evidence="4" id="KW-0804">Transcription</keyword>
<dbReference type="InterPro" id="IPR014284">
    <property type="entry name" value="RNA_pol_sigma-70_dom"/>
</dbReference>
<dbReference type="Proteomes" id="UP000249324">
    <property type="component" value="Unassembled WGS sequence"/>
</dbReference>
<dbReference type="Pfam" id="PF04542">
    <property type="entry name" value="Sigma70_r2"/>
    <property type="match status" value="1"/>
</dbReference>
<dbReference type="Gene3D" id="1.10.10.10">
    <property type="entry name" value="Winged helix-like DNA-binding domain superfamily/Winged helix DNA-binding domain"/>
    <property type="match status" value="1"/>
</dbReference>
<dbReference type="InterPro" id="IPR013325">
    <property type="entry name" value="RNA_pol_sigma_r2"/>
</dbReference>
<proteinExistence type="inferred from homology"/>
<dbReference type="SUPFAM" id="SSF88946">
    <property type="entry name" value="Sigma2 domain of RNA polymerase sigma factors"/>
    <property type="match status" value="1"/>
</dbReference>
<evidence type="ECO:0000256" key="2">
    <source>
        <dbReference type="ARBA" id="ARBA00023015"/>
    </source>
</evidence>
<evidence type="ECO:0000256" key="3">
    <source>
        <dbReference type="ARBA" id="ARBA00023082"/>
    </source>
</evidence>
<dbReference type="InterPro" id="IPR013249">
    <property type="entry name" value="RNA_pol_sigma70_r4_t2"/>
</dbReference>
<sequence length="158" mass="17608">MTTAVNVTDTFQAERSRLLSLAHRILGSLEDAEDAVQNAWLRAHAVQEEIENPAGWLTTVTARICLDQLRAARRRGERPLLTDALADPQLAVDEEFLQREQVSRALMVLLDQLTATQRVAYVLHDLFGVPFHDIADVLDTTPANAKKLASRARQRLSG</sequence>
<dbReference type="PANTHER" id="PTHR30173:SF43">
    <property type="entry name" value="ECF RNA POLYMERASE SIGMA FACTOR SIGI-RELATED"/>
    <property type="match status" value="1"/>
</dbReference>
<protein>
    <submittedName>
        <fullName evidence="7">Sigma-70 family RNA polymerase sigma factor</fullName>
    </submittedName>
</protein>
<dbReference type="GO" id="GO:0016987">
    <property type="term" value="F:sigma factor activity"/>
    <property type="evidence" value="ECO:0007669"/>
    <property type="project" value="UniProtKB-KW"/>
</dbReference>
<keyword evidence="3" id="KW-0731">Sigma factor</keyword>
<accession>A0ABD6FH43</accession>
<dbReference type="AlphaFoldDB" id="A0ABD6FH43"/>
<organism evidence="7 8">
    <name type="scientific">Thermocrispum agreste</name>
    <dbReference type="NCBI Taxonomy" id="37925"/>
    <lineage>
        <taxon>Bacteria</taxon>
        <taxon>Bacillati</taxon>
        <taxon>Actinomycetota</taxon>
        <taxon>Actinomycetes</taxon>
        <taxon>Pseudonocardiales</taxon>
        <taxon>Pseudonocardiaceae</taxon>
        <taxon>Thermocrispum</taxon>
    </lineage>
</organism>
<gene>
    <name evidence="7" type="ORF">DIU77_013525</name>
</gene>
<feature type="domain" description="RNA polymerase sigma-70 region 2" evidence="5">
    <location>
        <begin position="11"/>
        <end position="75"/>
    </location>
</feature>
<evidence type="ECO:0000313" key="8">
    <source>
        <dbReference type="Proteomes" id="UP000249324"/>
    </source>
</evidence>
<dbReference type="InterPro" id="IPR007627">
    <property type="entry name" value="RNA_pol_sigma70_r2"/>
</dbReference>
<dbReference type="SUPFAM" id="SSF88659">
    <property type="entry name" value="Sigma3 and sigma4 domains of RNA polymerase sigma factors"/>
    <property type="match status" value="1"/>
</dbReference>
<evidence type="ECO:0000256" key="4">
    <source>
        <dbReference type="ARBA" id="ARBA00023163"/>
    </source>
</evidence>
<evidence type="ECO:0000259" key="6">
    <source>
        <dbReference type="Pfam" id="PF08281"/>
    </source>
</evidence>
<feature type="domain" description="RNA polymerase sigma factor 70 region 4 type 2" evidence="6">
    <location>
        <begin position="104"/>
        <end position="156"/>
    </location>
</feature>
<dbReference type="InterPro" id="IPR013324">
    <property type="entry name" value="RNA_pol_sigma_r3/r4-like"/>
</dbReference>
<feature type="non-terminal residue" evidence="7">
    <location>
        <position position="158"/>
    </location>
</feature>